<name>A0A2S8F464_9BACT</name>
<comment type="caution">
    <text evidence="2">The sequence shown here is derived from an EMBL/GenBank/DDBJ whole genome shotgun (WGS) entry which is preliminary data.</text>
</comment>
<dbReference type="Proteomes" id="UP000240009">
    <property type="component" value="Unassembled WGS sequence"/>
</dbReference>
<evidence type="ECO:0000313" key="2">
    <source>
        <dbReference type="EMBL" id="PQO26955.1"/>
    </source>
</evidence>
<accession>A0A2S8F464</accession>
<evidence type="ECO:0008006" key="4">
    <source>
        <dbReference type="Google" id="ProtNLM"/>
    </source>
</evidence>
<dbReference type="Pfam" id="PF12006">
    <property type="entry name" value="DUF3500"/>
    <property type="match status" value="1"/>
</dbReference>
<dbReference type="Pfam" id="PF10518">
    <property type="entry name" value="TAT_signal"/>
    <property type="match status" value="1"/>
</dbReference>
<dbReference type="RefSeq" id="WP_105356795.1">
    <property type="nucleotide sequence ID" value="NZ_PUIA01000058.1"/>
</dbReference>
<dbReference type="InterPro" id="IPR019546">
    <property type="entry name" value="TAT_signal_bac_arc"/>
</dbReference>
<dbReference type="AlphaFoldDB" id="A0A2S8F464"/>
<reference evidence="2 3" key="1">
    <citation type="submission" date="2018-02" db="EMBL/GenBank/DDBJ databases">
        <title>Comparative genomes isolates from brazilian mangrove.</title>
        <authorList>
            <person name="Araujo J.E."/>
            <person name="Taketani R.G."/>
            <person name="Silva M.C.P."/>
            <person name="Loureco M.V."/>
            <person name="Andreote F.D."/>
        </authorList>
    </citation>
    <scope>NUCLEOTIDE SEQUENCE [LARGE SCALE GENOMIC DNA]</scope>
    <source>
        <strain evidence="2 3">HEX-2 MGV</strain>
    </source>
</reference>
<dbReference type="PROSITE" id="PS51318">
    <property type="entry name" value="TAT"/>
    <property type="match status" value="1"/>
</dbReference>
<evidence type="ECO:0000256" key="1">
    <source>
        <dbReference type="SAM" id="SignalP"/>
    </source>
</evidence>
<dbReference type="InterPro" id="IPR006311">
    <property type="entry name" value="TAT_signal"/>
</dbReference>
<dbReference type="InterPro" id="IPR021889">
    <property type="entry name" value="DUF3500"/>
</dbReference>
<proteinExistence type="predicted"/>
<keyword evidence="1" id="KW-0732">Signal</keyword>
<evidence type="ECO:0000313" key="3">
    <source>
        <dbReference type="Proteomes" id="UP000240009"/>
    </source>
</evidence>
<gene>
    <name evidence="2" type="ORF">C5Y96_19455</name>
</gene>
<protein>
    <recommendedName>
        <fullName evidence="4">DUF3500 domain-containing protein</fullName>
    </recommendedName>
</protein>
<sequence>MPSRLPLVPPNRRDFLQTAAATTAGLALGATSLLAADEAPKQETPESLVKVLYDTLSDKQKKDITFDWDHETVFQGKLRTHVENNWHIVDQTIAGNYYTKDQQHLIRQIFVGMVNPEWVEKFDQQLKDDAGGFGKQQNIAIFGKPGEGKFELVITGRHMTMRCDGNSAEHVAFGGPIFYGHAAKAFNEKSDHPGNVFWHQAQAANKVYEILDGKQQQVALVKKSPVEQENSFQGPEAKFTGIKVGDLSDDQKEAVQGVLKLLIEPYRQSDQDEVVACLNKYGGLDACHLSFYEDSDMGNDKVWDNWRLEGPSFVWYFRGKPHVHCWVNVADSHKVPFNAA</sequence>
<feature type="chain" id="PRO_5015467135" description="DUF3500 domain-containing protein" evidence="1">
    <location>
        <begin position="36"/>
        <end position="340"/>
    </location>
</feature>
<organism evidence="2 3">
    <name type="scientific">Blastopirellula marina</name>
    <dbReference type="NCBI Taxonomy" id="124"/>
    <lineage>
        <taxon>Bacteria</taxon>
        <taxon>Pseudomonadati</taxon>
        <taxon>Planctomycetota</taxon>
        <taxon>Planctomycetia</taxon>
        <taxon>Pirellulales</taxon>
        <taxon>Pirellulaceae</taxon>
        <taxon>Blastopirellula</taxon>
    </lineage>
</organism>
<feature type="signal peptide" evidence="1">
    <location>
        <begin position="1"/>
        <end position="35"/>
    </location>
</feature>
<dbReference type="OrthoDB" id="240568at2"/>
<dbReference type="NCBIfam" id="TIGR01409">
    <property type="entry name" value="TAT_signal_seq"/>
    <property type="match status" value="1"/>
</dbReference>
<dbReference type="EMBL" id="PUIA01000058">
    <property type="protein sequence ID" value="PQO26955.1"/>
    <property type="molecule type" value="Genomic_DNA"/>
</dbReference>